<name>A0A7Y0FME0_9BACT</name>
<dbReference type="RefSeq" id="WP_169530674.1">
    <property type="nucleotide sequence ID" value="NZ_JABBGH010000001.1"/>
</dbReference>
<evidence type="ECO:0000313" key="2">
    <source>
        <dbReference type="Proteomes" id="UP000559626"/>
    </source>
</evidence>
<evidence type="ECO:0000313" key="1">
    <source>
        <dbReference type="EMBL" id="NML65401.1"/>
    </source>
</evidence>
<organism evidence="1 2">
    <name type="scientific">Hymenobacter polaris</name>
    <dbReference type="NCBI Taxonomy" id="2682546"/>
    <lineage>
        <taxon>Bacteria</taxon>
        <taxon>Pseudomonadati</taxon>
        <taxon>Bacteroidota</taxon>
        <taxon>Cytophagia</taxon>
        <taxon>Cytophagales</taxon>
        <taxon>Hymenobacteraceae</taxon>
        <taxon>Hymenobacter</taxon>
    </lineage>
</organism>
<proteinExistence type="predicted"/>
<dbReference type="EMBL" id="JABBGH010000001">
    <property type="protein sequence ID" value="NML65401.1"/>
    <property type="molecule type" value="Genomic_DNA"/>
</dbReference>
<dbReference type="Proteomes" id="UP000559626">
    <property type="component" value="Unassembled WGS sequence"/>
</dbReference>
<dbReference type="AlphaFoldDB" id="A0A7Y0FME0"/>
<comment type="caution">
    <text evidence="1">The sequence shown here is derived from an EMBL/GenBank/DDBJ whole genome shotgun (WGS) entry which is preliminary data.</text>
</comment>
<reference evidence="1 2" key="1">
    <citation type="submission" date="2020-04" db="EMBL/GenBank/DDBJ databases">
        <title>Hymenobacter polaris sp. nov., isolated from Arctic soil.</title>
        <authorList>
            <person name="Dahal R.H."/>
        </authorList>
    </citation>
    <scope>NUCLEOTIDE SEQUENCE [LARGE SCALE GENOMIC DNA]</scope>
    <source>
        <strain evidence="1 2">RP-2-7</strain>
    </source>
</reference>
<gene>
    <name evidence="1" type="ORF">HHL22_09315</name>
</gene>
<protein>
    <submittedName>
        <fullName evidence="1">Uncharacterized protein</fullName>
    </submittedName>
</protein>
<sequence>MALSTPFIFFENTAGQVLSHPNGYAILRYLPNQRQPGELARLLTALGQLLLRGGWHRFLADNRQMPPLNEEEKAWFASQWLGHKVPRPAPLYGAVVLPTEVMARLSISQMLSAADTTTMVYRSFTEQSQAETYLAGLPWR</sequence>
<accession>A0A7Y0FME0</accession>
<keyword evidence="2" id="KW-1185">Reference proteome</keyword>